<dbReference type="PANTHER" id="PTHR33164">
    <property type="entry name" value="TRANSCRIPTIONAL REGULATOR, MARR FAMILY"/>
    <property type="match status" value="1"/>
</dbReference>
<dbReference type="SUPFAM" id="SSF46785">
    <property type="entry name" value="Winged helix' DNA-binding domain"/>
    <property type="match status" value="1"/>
</dbReference>
<gene>
    <name evidence="2" type="ORF">ACFQGO_01870</name>
</gene>
<dbReference type="Gene3D" id="1.10.10.10">
    <property type="entry name" value="Winged helix-like DNA-binding domain superfamily/Winged helix DNA-binding domain"/>
    <property type="match status" value="1"/>
</dbReference>
<dbReference type="RefSeq" id="WP_272168598.1">
    <property type="nucleotide sequence ID" value="NZ_JAQOSL010000004.1"/>
</dbReference>
<dbReference type="PROSITE" id="PS50995">
    <property type="entry name" value="HTH_MARR_2"/>
    <property type="match status" value="1"/>
</dbReference>
<keyword evidence="3" id="KW-1185">Reference proteome</keyword>
<proteinExistence type="predicted"/>
<name>A0ABW1AZU6_9ACTN</name>
<dbReference type="InterPro" id="IPR036388">
    <property type="entry name" value="WH-like_DNA-bd_sf"/>
</dbReference>
<dbReference type="EMBL" id="JBHSNZ010000001">
    <property type="protein sequence ID" value="MFC5806272.1"/>
    <property type="molecule type" value="Genomic_DNA"/>
</dbReference>
<accession>A0ABW1AZU6</accession>
<dbReference type="InterPro" id="IPR036390">
    <property type="entry name" value="WH_DNA-bd_sf"/>
</dbReference>
<evidence type="ECO:0000259" key="1">
    <source>
        <dbReference type="PROSITE" id="PS50995"/>
    </source>
</evidence>
<feature type="domain" description="HTH marR-type" evidence="1">
    <location>
        <begin position="27"/>
        <end position="162"/>
    </location>
</feature>
<dbReference type="Proteomes" id="UP001596112">
    <property type="component" value="Unassembled WGS sequence"/>
</dbReference>
<dbReference type="PANTHER" id="PTHR33164:SF57">
    <property type="entry name" value="MARR-FAMILY TRANSCRIPTIONAL REGULATOR"/>
    <property type="match status" value="1"/>
</dbReference>
<dbReference type="InterPro" id="IPR039422">
    <property type="entry name" value="MarR/SlyA-like"/>
</dbReference>
<organism evidence="2 3">
    <name type="scientific">Streptomyces heilongjiangensis</name>
    <dbReference type="NCBI Taxonomy" id="945052"/>
    <lineage>
        <taxon>Bacteria</taxon>
        <taxon>Bacillati</taxon>
        <taxon>Actinomycetota</taxon>
        <taxon>Actinomycetes</taxon>
        <taxon>Kitasatosporales</taxon>
        <taxon>Streptomycetaceae</taxon>
        <taxon>Streptomyces</taxon>
    </lineage>
</organism>
<evidence type="ECO:0000313" key="2">
    <source>
        <dbReference type="EMBL" id="MFC5806272.1"/>
    </source>
</evidence>
<evidence type="ECO:0000313" key="3">
    <source>
        <dbReference type="Proteomes" id="UP001596112"/>
    </source>
</evidence>
<comment type="caution">
    <text evidence="2">The sequence shown here is derived from an EMBL/GenBank/DDBJ whole genome shotgun (WGS) entry which is preliminary data.</text>
</comment>
<protein>
    <submittedName>
        <fullName evidence="2">MarR family winged helix-turn-helix transcriptional regulator</fullName>
    </submittedName>
</protein>
<dbReference type="SMART" id="SM00347">
    <property type="entry name" value="HTH_MARR"/>
    <property type="match status" value="1"/>
</dbReference>
<sequence length="178" mass="19041">MADHDKNPAHLPGCPSARGNDGLLPTELHAWMLLLGATGAVEQRLRAVVKERLGVSHDEFLVLCLLATSEDGLRMTRIAELLGRPKTRLTYQIACLQHSDLITRASVRGDKRGIQIALTDKARRLLADASDGLAGTITDALGEFMGPAQREALRGLLPDLVAERPAAAPAEAPDPASE</sequence>
<dbReference type="InterPro" id="IPR000835">
    <property type="entry name" value="HTH_MarR-typ"/>
</dbReference>
<reference evidence="3" key="1">
    <citation type="journal article" date="2019" name="Int. J. Syst. Evol. Microbiol.">
        <title>The Global Catalogue of Microorganisms (GCM) 10K type strain sequencing project: providing services to taxonomists for standard genome sequencing and annotation.</title>
        <authorList>
            <consortium name="The Broad Institute Genomics Platform"/>
            <consortium name="The Broad Institute Genome Sequencing Center for Infectious Disease"/>
            <person name="Wu L."/>
            <person name="Ma J."/>
        </authorList>
    </citation>
    <scope>NUCLEOTIDE SEQUENCE [LARGE SCALE GENOMIC DNA]</scope>
    <source>
        <strain evidence="3">JCM 9918</strain>
    </source>
</reference>